<evidence type="ECO:0000313" key="1">
    <source>
        <dbReference type="EMBL" id="SHJ58111.1"/>
    </source>
</evidence>
<sequence>MRRYSYEQISSIIGHDYEVIRYKTADGIIRDGYFPLDGGS</sequence>
<evidence type="ECO:0000313" key="2">
    <source>
        <dbReference type="Proteomes" id="UP000184192"/>
    </source>
</evidence>
<reference evidence="2" key="1">
    <citation type="submission" date="2016-11" db="EMBL/GenBank/DDBJ databases">
        <authorList>
            <person name="Varghese N."/>
            <person name="Submissions S."/>
        </authorList>
    </citation>
    <scope>NUCLEOTIDE SEQUENCE [LARGE SCALE GENOMIC DNA]</scope>
    <source>
        <strain evidence="2">DSM 26884</strain>
    </source>
</reference>
<protein>
    <submittedName>
        <fullName evidence="1">Uncharacterized protein</fullName>
    </submittedName>
</protein>
<organism evidence="1 2">
    <name type="scientific">Bacteroides stercorirosoris</name>
    <dbReference type="NCBI Taxonomy" id="871324"/>
    <lineage>
        <taxon>Bacteria</taxon>
        <taxon>Pseudomonadati</taxon>
        <taxon>Bacteroidota</taxon>
        <taxon>Bacteroidia</taxon>
        <taxon>Bacteroidales</taxon>
        <taxon>Bacteroidaceae</taxon>
        <taxon>Bacteroides</taxon>
    </lineage>
</organism>
<keyword evidence="2" id="KW-1185">Reference proteome</keyword>
<name>A0A1M6KGQ7_9BACE</name>
<dbReference type="AlphaFoldDB" id="A0A1M6KGQ7"/>
<proteinExistence type="predicted"/>
<dbReference type="Proteomes" id="UP000184192">
    <property type="component" value="Unassembled WGS sequence"/>
</dbReference>
<dbReference type="EMBL" id="FQZN01000037">
    <property type="protein sequence ID" value="SHJ58111.1"/>
    <property type="molecule type" value="Genomic_DNA"/>
</dbReference>
<accession>A0A1M6KGQ7</accession>
<gene>
    <name evidence="1" type="ORF">SAMN05444350_13723</name>
</gene>